<reference evidence="2" key="1">
    <citation type="submission" date="2020-10" db="EMBL/GenBank/DDBJ databases">
        <authorList>
            <person name="Castelo-Branco R."/>
            <person name="Eusebio N."/>
            <person name="Adriana R."/>
            <person name="Vieira A."/>
            <person name="Brugerolle De Fraissinette N."/>
            <person name="Rezende De Castro R."/>
            <person name="Schneider M.P."/>
            <person name="Vasconcelos V."/>
            <person name="Leao P.N."/>
        </authorList>
    </citation>
    <scope>NUCLEOTIDE SEQUENCE</scope>
    <source>
        <strain evidence="2">LEGE 11467</strain>
    </source>
</reference>
<feature type="signal peptide" evidence="1">
    <location>
        <begin position="1"/>
        <end position="29"/>
    </location>
</feature>
<dbReference type="EMBL" id="JADEXN010000317">
    <property type="protein sequence ID" value="MBE9042210.1"/>
    <property type="molecule type" value="Genomic_DNA"/>
</dbReference>
<protein>
    <submittedName>
        <fullName evidence="2">Uncharacterized protein</fullName>
    </submittedName>
</protein>
<dbReference type="Proteomes" id="UP000621799">
    <property type="component" value="Unassembled WGS sequence"/>
</dbReference>
<proteinExistence type="predicted"/>
<evidence type="ECO:0000313" key="2">
    <source>
        <dbReference type="EMBL" id="MBE9042210.1"/>
    </source>
</evidence>
<evidence type="ECO:0000313" key="3">
    <source>
        <dbReference type="Proteomes" id="UP000621799"/>
    </source>
</evidence>
<accession>A0A928W2W7</accession>
<organism evidence="2 3">
    <name type="scientific">Zarconia navalis LEGE 11467</name>
    <dbReference type="NCBI Taxonomy" id="1828826"/>
    <lineage>
        <taxon>Bacteria</taxon>
        <taxon>Bacillati</taxon>
        <taxon>Cyanobacteriota</taxon>
        <taxon>Cyanophyceae</taxon>
        <taxon>Oscillatoriophycideae</taxon>
        <taxon>Oscillatoriales</taxon>
        <taxon>Oscillatoriales incertae sedis</taxon>
        <taxon>Zarconia</taxon>
        <taxon>Zarconia navalis</taxon>
    </lineage>
</organism>
<feature type="chain" id="PRO_5037918287" evidence="1">
    <location>
        <begin position="30"/>
        <end position="165"/>
    </location>
</feature>
<keyword evidence="1" id="KW-0732">Signal</keyword>
<dbReference type="AlphaFoldDB" id="A0A928W2W7"/>
<gene>
    <name evidence="2" type="ORF">IQ235_15635</name>
</gene>
<dbReference type="PROSITE" id="PS51257">
    <property type="entry name" value="PROKAR_LIPOPROTEIN"/>
    <property type="match status" value="1"/>
</dbReference>
<evidence type="ECO:0000256" key="1">
    <source>
        <dbReference type="SAM" id="SignalP"/>
    </source>
</evidence>
<comment type="caution">
    <text evidence="2">The sequence shown here is derived from an EMBL/GenBank/DDBJ whole genome shotgun (WGS) entry which is preliminary data.</text>
</comment>
<keyword evidence="3" id="KW-1185">Reference proteome</keyword>
<sequence length="165" mass="17640">MSFAYVRRTLAALLLSAVLLVTGCSTTTAPPASSSSSAPSETVSTQVLPGSEFNKFFPSASGEFDRVYTQEKEGFAEAKLKQNGNDVAMLAISDTASTPAAVQKYQQSRKSIAGYPAVEVGSTQTAILVAERFQVKAISRDSSFTGTDREAWLQKFDLNGLARLQ</sequence>
<dbReference type="RefSeq" id="WP_264322384.1">
    <property type="nucleotide sequence ID" value="NZ_JADEXN010000317.1"/>
</dbReference>
<name>A0A928W2W7_9CYAN</name>